<keyword evidence="5" id="KW-1185">Reference proteome</keyword>
<name>A0A9P0MKC6_ACAOB</name>
<reference evidence="4" key="1">
    <citation type="submission" date="2022-03" db="EMBL/GenBank/DDBJ databases">
        <authorList>
            <person name="Sayadi A."/>
        </authorList>
    </citation>
    <scope>NUCLEOTIDE SEQUENCE</scope>
</reference>
<organism evidence="4 5">
    <name type="scientific">Acanthoscelides obtectus</name>
    <name type="common">Bean weevil</name>
    <name type="synonym">Bruchus obtectus</name>
    <dbReference type="NCBI Taxonomy" id="200917"/>
    <lineage>
        <taxon>Eukaryota</taxon>
        <taxon>Metazoa</taxon>
        <taxon>Ecdysozoa</taxon>
        <taxon>Arthropoda</taxon>
        <taxon>Hexapoda</taxon>
        <taxon>Insecta</taxon>
        <taxon>Pterygota</taxon>
        <taxon>Neoptera</taxon>
        <taxon>Endopterygota</taxon>
        <taxon>Coleoptera</taxon>
        <taxon>Polyphaga</taxon>
        <taxon>Cucujiformia</taxon>
        <taxon>Chrysomeloidea</taxon>
        <taxon>Chrysomelidae</taxon>
        <taxon>Bruchinae</taxon>
        <taxon>Bruchini</taxon>
        <taxon>Acanthoscelides</taxon>
    </lineage>
</organism>
<dbReference type="SUPFAM" id="SSF48403">
    <property type="entry name" value="Ankyrin repeat"/>
    <property type="match status" value="1"/>
</dbReference>
<feature type="repeat" description="ANK" evidence="3">
    <location>
        <begin position="13"/>
        <end position="45"/>
    </location>
</feature>
<dbReference type="AlphaFoldDB" id="A0A9P0MKC6"/>
<dbReference type="PANTHER" id="PTHR24198">
    <property type="entry name" value="ANKYRIN REPEAT AND PROTEIN KINASE DOMAIN-CONTAINING PROTEIN"/>
    <property type="match status" value="1"/>
</dbReference>
<evidence type="ECO:0000313" key="5">
    <source>
        <dbReference type="Proteomes" id="UP001152888"/>
    </source>
</evidence>
<proteinExistence type="predicted"/>
<dbReference type="SMART" id="SM00248">
    <property type="entry name" value="ANK"/>
    <property type="match status" value="4"/>
</dbReference>
<dbReference type="EMBL" id="CAKOFQ010008440">
    <property type="protein sequence ID" value="CAH2014195.1"/>
    <property type="molecule type" value="Genomic_DNA"/>
</dbReference>
<protein>
    <submittedName>
        <fullName evidence="4">Uncharacterized protein</fullName>
    </submittedName>
</protein>
<dbReference type="Proteomes" id="UP001152888">
    <property type="component" value="Unassembled WGS sequence"/>
</dbReference>
<accession>A0A9P0MKC6</accession>
<sequence>MQHFPLETDFHIVKRTALHVAAEAGNVPAVTALLENHADCDAVDVNQDNALHIAVREGSISVVRALLTQSTIDAEAVNLKGRNPLHELCKYGKENAAAICELFLECMPDYPINKLDVNGNSALLLAYMNGNGNLCRVLVKANASSEPPPGPVEPTGALDPHRWMSGVRQGLFDHSAHSPLQALRPRFVFALLSNGSAHRKVRRT</sequence>
<dbReference type="PROSITE" id="PS50088">
    <property type="entry name" value="ANK_REPEAT"/>
    <property type="match status" value="1"/>
</dbReference>
<evidence type="ECO:0000256" key="1">
    <source>
        <dbReference type="ARBA" id="ARBA00022737"/>
    </source>
</evidence>
<dbReference type="OrthoDB" id="2306477at2759"/>
<dbReference type="Pfam" id="PF12796">
    <property type="entry name" value="Ank_2"/>
    <property type="match status" value="1"/>
</dbReference>
<comment type="caution">
    <text evidence="4">The sequence shown here is derived from an EMBL/GenBank/DDBJ whole genome shotgun (WGS) entry which is preliminary data.</text>
</comment>
<evidence type="ECO:0000313" key="4">
    <source>
        <dbReference type="EMBL" id="CAH2014195.1"/>
    </source>
</evidence>
<keyword evidence="1" id="KW-0677">Repeat</keyword>
<dbReference type="PROSITE" id="PS50297">
    <property type="entry name" value="ANK_REP_REGION"/>
    <property type="match status" value="1"/>
</dbReference>
<keyword evidence="2 3" id="KW-0040">ANK repeat</keyword>
<dbReference type="InterPro" id="IPR002110">
    <property type="entry name" value="Ankyrin_rpt"/>
</dbReference>
<evidence type="ECO:0000256" key="3">
    <source>
        <dbReference type="PROSITE-ProRule" id="PRU00023"/>
    </source>
</evidence>
<gene>
    <name evidence="4" type="ORF">ACAOBT_LOCUS33946</name>
</gene>
<dbReference type="PANTHER" id="PTHR24198:SF165">
    <property type="entry name" value="ANKYRIN REPEAT-CONTAINING PROTEIN-RELATED"/>
    <property type="match status" value="1"/>
</dbReference>
<dbReference type="InterPro" id="IPR036770">
    <property type="entry name" value="Ankyrin_rpt-contain_sf"/>
</dbReference>
<evidence type="ECO:0000256" key="2">
    <source>
        <dbReference type="ARBA" id="ARBA00023043"/>
    </source>
</evidence>
<dbReference type="Gene3D" id="1.25.40.20">
    <property type="entry name" value="Ankyrin repeat-containing domain"/>
    <property type="match status" value="1"/>
</dbReference>